<protein>
    <submittedName>
        <fullName evidence="1">Uncharacterized protein</fullName>
    </submittedName>
</protein>
<name>A0A0C2M6S0_THEKT</name>
<gene>
    <name evidence="1" type="ORF">RF11_02844</name>
</gene>
<evidence type="ECO:0000313" key="1">
    <source>
        <dbReference type="EMBL" id="KII62725.1"/>
    </source>
</evidence>
<dbReference type="Proteomes" id="UP000031668">
    <property type="component" value="Unassembled WGS sequence"/>
</dbReference>
<proteinExistence type="predicted"/>
<dbReference type="AlphaFoldDB" id="A0A0C2M6S0"/>
<keyword evidence="2" id="KW-1185">Reference proteome</keyword>
<comment type="caution">
    <text evidence="1">The sequence shown here is derived from an EMBL/GenBank/DDBJ whole genome shotgun (WGS) entry which is preliminary data.</text>
</comment>
<accession>A0A0C2M6S0</accession>
<sequence>MYATLETNCNLQDVNLPNPWREISGQKFHGSTTIINCATSIHSMNIYIMVLIKFKGTLNVENEKCYGHSYPVLNNWSIIVKVNLNSQSPAPSCFSKDEHRFFDLTCL</sequence>
<dbReference type="EMBL" id="JWZT01004879">
    <property type="protein sequence ID" value="KII62725.1"/>
    <property type="molecule type" value="Genomic_DNA"/>
</dbReference>
<organism evidence="1 2">
    <name type="scientific">Thelohanellus kitauei</name>
    <name type="common">Myxosporean</name>
    <dbReference type="NCBI Taxonomy" id="669202"/>
    <lineage>
        <taxon>Eukaryota</taxon>
        <taxon>Metazoa</taxon>
        <taxon>Cnidaria</taxon>
        <taxon>Myxozoa</taxon>
        <taxon>Myxosporea</taxon>
        <taxon>Bivalvulida</taxon>
        <taxon>Platysporina</taxon>
        <taxon>Myxobolidae</taxon>
        <taxon>Thelohanellus</taxon>
    </lineage>
</organism>
<evidence type="ECO:0000313" key="2">
    <source>
        <dbReference type="Proteomes" id="UP000031668"/>
    </source>
</evidence>
<reference evidence="1 2" key="1">
    <citation type="journal article" date="2014" name="Genome Biol. Evol.">
        <title>The genome of the myxosporean Thelohanellus kitauei shows adaptations to nutrient acquisition within its fish host.</title>
        <authorList>
            <person name="Yang Y."/>
            <person name="Xiong J."/>
            <person name="Zhou Z."/>
            <person name="Huo F."/>
            <person name="Miao W."/>
            <person name="Ran C."/>
            <person name="Liu Y."/>
            <person name="Zhang J."/>
            <person name="Feng J."/>
            <person name="Wang M."/>
            <person name="Wang M."/>
            <person name="Wang L."/>
            <person name="Yao B."/>
        </authorList>
    </citation>
    <scope>NUCLEOTIDE SEQUENCE [LARGE SCALE GENOMIC DNA]</scope>
    <source>
        <strain evidence="1">Wuqing</strain>
    </source>
</reference>